<dbReference type="SUPFAM" id="SSF51905">
    <property type="entry name" value="FAD/NAD(P)-binding domain"/>
    <property type="match status" value="1"/>
</dbReference>
<dbReference type="Gene3D" id="3.50.50.100">
    <property type="match status" value="1"/>
</dbReference>
<keyword evidence="4" id="KW-0274">FAD</keyword>
<evidence type="ECO:0000256" key="7">
    <source>
        <dbReference type="ARBA" id="ARBA00023027"/>
    </source>
</evidence>
<comment type="similarity">
    <text evidence="1">Belongs to the NADH dehydrogenase family.</text>
</comment>
<evidence type="ECO:0000313" key="11">
    <source>
        <dbReference type="EMBL" id="MBK9297448.1"/>
    </source>
</evidence>
<evidence type="ECO:0000256" key="6">
    <source>
        <dbReference type="ARBA" id="ARBA00023002"/>
    </source>
</evidence>
<feature type="domain" description="External alternative NADH-ubiquinone oxidoreductase-like C-terminal" evidence="10">
    <location>
        <begin position="381"/>
        <end position="435"/>
    </location>
</feature>
<dbReference type="EC" id="1.6.5.9" evidence="2"/>
<evidence type="ECO:0000256" key="8">
    <source>
        <dbReference type="ARBA" id="ARBA00047599"/>
    </source>
</evidence>
<keyword evidence="3" id="KW-0285">Flavoprotein</keyword>
<sequence>MVCPCPGRTYVERVNRPTSLRKPRAHRPGLHRHHVVIVGAGFGGLAAARALADAPVDVTIVDAHNHHTFQPLLYQVATAGLGGDDVTYATRGIFHRQANASVRMGRVIGGDLDEHRLDLADGSSLGYDHLVLAAGAVSDTFGIPGVAQHAFGLKSLRDALAVRAQVLSCFEEADARPELIEDGLINVVITGGGPTGVELAGGMAELIDRVLAHDFPRLDLRRARVVLVEMGDSLLASFHPKLGAKAKATLEQRGVEVLLGTTVDEMRAEEVVLSGPLLGKGATIPAHTKIWAAGVRASPLGDALGLADGPSGRIPVRADLSVAEHPEIFAIGDVASAHDGDDGSVLPQLAPVAMQGGEHAAAMIGRRLNGEATEAFSYTDKGTMATIGRASAVAQLPGGIRLSGLLGWLAWLALHLVQLVGFRNRANVLVNWAWNYVTYDRASRIIPEAEVGPEQVTPAFRSDSGGIHPPEK</sequence>
<dbReference type="Proteomes" id="UP000727993">
    <property type="component" value="Unassembled WGS sequence"/>
</dbReference>
<evidence type="ECO:0000256" key="2">
    <source>
        <dbReference type="ARBA" id="ARBA00012637"/>
    </source>
</evidence>
<protein>
    <recommendedName>
        <fullName evidence="2">NADH:ubiquinone reductase (non-electrogenic)</fullName>
        <ecNumber evidence="2">1.6.5.9</ecNumber>
    </recommendedName>
</protein>
<evidence type="ECO:0000256" key="3">
    <source>
        <dbReference type="ARBA" id="ARBA00022630"/>
    </source>
</evidence>
<dbReference type="PRINTS" id="PR00368">
    <property type="entry name" value="FADPNR"/>
</dbReference>
<keyword evidence="7" id="KW-0520">NAD</keyword>
<dbReference type="PRINTS" id="PR00411">
    <property type="entry name" value="PNDRDTASEI"/>
</dbReference>
<proteinExistence type="inferred from homology"/>
<evidence type="ECO:0000259" key="9">
    <source>
        <dbReference type="Pfam" id="PF07992"/>
    </source>
</evidence>
<name>A0A936TDK1_9ACTN</name>
<keyword evidence="5" id="KW-0809">Transit peptide</keyword>
<dbReference type="EMBL" id="JADJZA010000007">
    <property type="protein sequence ID" value="MBK9297448.1"/>
    <property type="molecule type" value="Genomic_DNA"/>
</dbReference>
<evidence type="ECO:0000256" key="5">
    <source>
        <dbReference type="ARBA" id="ARBA00022946"/>
    </source>
</evidence>
<dbReference type="PANTHER" id="PTHR43706">
    <property type="entry name" value="NADH DEHYDROGENASE"/>
    <property type="match status" value="1"/>
</dbReference>
<gene>
    <name evidence="11" type="ORF">IPN02_11570</name>
</gene>
<keyword evidence="6" id="KW-0560">Oxidoreductase</keyword>
<accession>A0A936TDK1</accession>
<dbReference type="InterPro" id="IPR023753">
    <property type="entry name" value="FAD/NAD-binding_dom"/>
</dbReference>
<dbReference type="InterPro" id="IPR045024">
    <property type="entry name" value="NDH-2"/>
</dbReference>
<dbReference type="AlphaFoldDB" id="A0A936TDK1"/>
<feature type="domain" description="FAD/NAD(P)-binding" evidence="9">
    <location>
        <begin position="34"/>
        <end position="357"/>
    </location>
</feature>
<dbReference type="InterPro" id="IPR036188">
    <property type="entry name" value="FAD/NAD-bd_sf"/>
</dbReference>
<evidence type="ECO:0000256" key="1">
    <source>
        <dbReference type="ARBA" id="ARBA00005272"/>
    </source>
</evidence>
<dbReference type="Pfam" id="PF07992">
    <property type="entry name" value="Pyr_redox_2"/>
    <property type="match status" value="1"/>
</dbReference>
<organism evidence="11 12">
    <name type="scientific">Candidatus Neomicrothrix subdominans</name>
    <dbReference type="NCBI Taxonomy" id="2954438"/>
    <lineage>
        <taxon>Bacteria</taxon>
        <taxon>Bacillati</taxon>
        <taxon>Actinomycetota</taxon>
        <taxon>Acidimicrobiia</taxon>
        <taxon>Acidimicrobiales</taxon>
        <taxon>Microthrixaceae</taxon>
        <taxon>Candidatus Neomicrothrix</taxon>
    </lineage>
</organism>
<evidence type="ECO:0000256" key="4">
    <source>
        <dbReference type="ARBA" id="ARBA00022827"/>
    </source>
</evidence>
<evidence type="ECO:0000313" key="12">
    <source>
        <dbReference type="Proteomes" id="UP000727993"/>
    </source>
</evidence>
<comment type="caution">
    <text evidence="11">The sequence shown here is derived from an EMBL/GenBank/DDBJ whole genome shotgun (WGS) entry which is preliminary data.</text>
</comment>
<evidence type="ECO:0000259" key="10">
    <source>
        <dbReference type="Pfam" id="PF22366"/>
    </source>
</evidence>
<dbReference type="GO" id="GO:0050136">
    <property type="term" value="F:NADH dehydrogenase (quinone) (non-electrogenic) activity"/>
    <property type="evidence" value="ECO:0007669"/>
    <property type="project" value="UniProtKB-EC"/>
</dbReference>
<dbReference type="Pfam" id="PF22366">
    <property type="entry name" value="NDH2_C"/>
    <property type="match status" value="1"/>
</dbReference>
<dbReference type="InterPro" id="IPR054585">
    <property type="entry name" value="NDH2-like_C"/>
</dbReference>
<reference evidence="11 12" key="1">
    <citation type="submission" date="2020-10" db="EMBL/GenBank/DDBJ databases">
        <title>Connecting structure to function with the recovery of over 1000 high-quality activated sludge metagenome-assembled genomes encoding full-length rRNA genes using long-read sequencing.</title>
        <authorList>
            <person name="Singleton C.M."/>
            <person name="Petriglieri F."/>
            <person name="Kristensen J.M."/>
            <person name="Kirkegaard R.H."/>
            <person name="Michaelsen T.Y."/>
            <person name="Andersen M.H."/>
            <person name="Karst S.M."/>
            <person name="Dueholm M.S."/>
            <person name="Nielsen P.H."/>
            <person name="Albertsen M."/>
        </authorList>
    </citation>
    <scope>NUCLEOTIDE SEQUENCE [LARGE SCALE GENOMIC DNA]</scope>
    <source>
        <strain evidence="11">Lyne_18-Q3-R50-59_MAXAC.006</strain>
    </source>
</reference>
<comment type="catalytic activity">
    <reaction evidence="8">
        <text>a quinone + NADH + H(+) = a quinol + NAD(+)</text>
        <dbReference type="Rhea" id="RHEA:46160"/>
        <dbReference type="ChEBI" id="CHEBI:15378"/>
        <dbReference type="ChEBI" id="CHEBI:24646"/>
        <dbReference type="ChEBI" id="CHEBI:57540"/>
        <dbReference type="ChEBI" id="CHEBI:57945"/>
        <dbReference type="ChEBI" id="CHEBI:132124"/>
        <dbReference type="EC" id="1.6.5.9"/>
    </reaction>
</comment>
<dbReference type="PANTHER" id="PTHR43706:SF47">
    <property type="entry name" value="EXTERNAL NADH-UBIQUINONE OXIDOREDUCTASE 1, MITOCHONDRIAL-RELATED"/>
    <property type="match status" value="1"/>
</dbReference>